<evidence type="ECO:0000313" key="10">
    <source>
        <dbReference type="EMBL" id="KAL3052037.1"/>
    </source>
</evidence>
<organism evidence="10 11">
    <name type="scientific">Pagothenia borchgrevinki</name>
    <name type="common">Bald rockcod</name>
    <name type="synonym">Trematomus borchgrevinki</name>
    <dbReference type="NCBI Taxonomy" id="8213"/>
    <lineage>
        <taxon>Eukaryota</taxon>
        <taxon>Metazoa</taxon>
        <taxon>Chordata</taxon>
        <taxon>Craniata</taxon>
        <taxon>Vertebrata</taxon>
        <taxon>Euteleostomi</taxon>
        <taxon>Actinopterygii</taxon>
        <taxon>Neopterygii</taxon>
        <taxon>Teleostei</taxon>
        <taxon>Neoteleostei</taxon>
        <taxon>Acanthomorphata</taxon>
        <taxon>Eupercaria</taxon>
        <taxon>Perciformes</taxon>
        <taxon>Notothenioidei</taxon>
        <taxon>Nototheniidae</taxon>
        <taxon>Pagothenia</taxon>
    </lineage>
</organism>
<dbReference type="PROSITE" id="PS00028">
    <property type="entry name" value="ZINC_FINGER_C2H2_1"/>
    <property type="match status" value="3"/>
</dbReference>
<name>A0ABD2GDX3_PAGBO</name>
<feature type="compositionally biased region" description="Low complexity" evidence="8">
    <location>
        <begin position="231"/>
        <end position="245"/>
    </location>
</feature>
<dbReference type="PROSITE" id="PS50157">
    <property type="entry name" value="ZINC_FINGER_C2H2_2"/>
    <property type="match status" value="3"/>
</dbReference>
<evidence type="ECO:0000259" key="9">
    <source>
        <dbReference type="PROSITE" id="PS50157"/>
    </source>
</evidence>
<dbReference type="GO" id="GO:0005634">
    <property type="term" value="C:nucleus"/>
    <property type="evidence" value="ECO:0007669"/>
    <property type="project" value="UniProtKB-SubCell"/>
</dbReference>
<dbReference type="InterPro" id="IPR013087">
    <property type="entry name" value="Znf_C2H2_type"/>
</dbReference>
<feature type="domain" description="C2H2-type" evidence="9">
    <location>
        <begin position="323"/>
        <end position="352"/>
    </location>
</feature>
<keyword evidence="3" id="KW-0677">Repeat</keyword>
<comment type="subcellular location">
    <subcellularLocation>
        <location evidence="1">Nucleus</location>
    </subcellularLocation>
</comment>
<evidence type="ECO:0000256" key="4">
    <source>
        <dbReference type="ARBA" id="ARBA00022771"/>
    </source>
</evidence>
<feature type="region of interest" description="Disordered" evidence="8">
    <location>
        <begin position="117"/>
        <end position="249"/>
    </location>
</feature>
<sequence length="439" mass="47295">MLSATAEGYCQVDGMAGIEYHDLEAAEALVSMSFWGQRSHKPRPLTPTSDSCDSIHLQGGGEGPKDLIALSSLCMTPPHSPSFPSETSAPLSETSETSTPQMDSCVLTSVIRHTDSLAPSAQPTQTPSPQPAQNLLPQPTQTPSPQPTQNPLPQPAQTPSPQPTQTPSPQPTQNPLPQPAQNPLPQPTQTPSPQPTQTPSPQPAQTPSPQPAQNPLPQPAQTPSPQPARNPLLQPAQTPSQTPSQIPSPPLLCQVFSSRSGLISAFMQAPMQVFVVPQASAAPHAVMTLGNTKLLPLAPAPVYLPSGASGGVTQADFSRRRNYVCNFPGCKKTYFKSSHLKAHLRTHTGEKPFSCHWEGCDKKFARSDELSRHRRTHTGEKKFVCSVCERRFMRSDHLTKHARRHMTTKRASSWSAEPRDLNRGPAPSHPVGVLVSTAN</sequence>
<keyword evidence="11" id="KW-1185">Reference proteome</keyword>
<evidence type="ECO:0000256" key="1">
    <source>
        <dbReference type="ARBA" id="ARBA00004123"/>
    </source>
</evidence>
<evidence type="ECO:0000256" key="7">
    <source>
        <dbReference type="PROSITE-ProRule" id="PRU00042"/>
    </source>
</evidence>
<dbReference type="GO" id="GO:0008270">
    <property type="term" value="F:zinc ion binding"/>
    <property type="evidence" value="ECO:0007669"/>
    <property type="project" value="UniProtKB-KW"/>
</dbReference>
<dbReference type="PANTHER" id="PTHR23235:SF65">
    <property type="entry name" value="KRUEPPEL-LIKE FACTOR 11"/>
    <property type="match status" value="1"/>
</dbReference>
<evidence type="ECO:0000256" key="5">
    <source>
        <dbReference type="ARBA" id="ARBA00022833"/>
    </source>
</evidence>
<feature type="compositionally biased region" description="Polar residues" evidence="8">
    <location>
        <begin position="82"/>
        <end position="102"/>
    </location>
</feature>
<evidence type="ECO:0000256" key="2">
    <source>
        <dbReference type="ARBA" id="ARBA00022723"/>
    </source>
</evidence>
<comment type="caution">
    <text evidence="10">The sequence shown here is derived from an EMBL/GenBank/DDBJ whole genome shotgun (WGS) entry which is preliminary data.</text>
</comment>
<feature type="compositionally biased region" description="Low complexity" evidence="8">
    <location>
        <begin position="118"/>
        <end position="139"/>
    </location>
</feature>
<dbReference type="FunFam" id="3.30.160.60:FF:000134">
    <property type="entry name" value="Krueppel-like factor 11"/>
    <property type="match status" value="1"/>
</dbReference>
<gene>
    <name evidence="10" type="ORF">OYC64_004737</name>
</gene>
<evidence type="ECO:0000256" key="8">
    <source>
        <dbReference type="SAM" id="MobiDB-lite"/>
    </source>
</evidence>
<dbReference type="GO" id="GO:0006355">
    <property type="term" value="P:regulation of DNA-templated transcription"/>
    <property type="evidence" value="ECO:0007669"/>
    <property type="project" value="UniProtKB-ARBA"/>
</dbReference>
<dbReference type="AlphaFoldDB" id="A0ABD2GDX3"/>
<dbReference type="EMBL" id="JBIYXZ010002079">
    <property type="protein sequence ID" value="KAL3052037.1"/>
    <property type="molecule type" value="Genomic_DNA"/>
</dbReference>
<dbReference type="Proteomes" id="UP001619887">
    <property type="component" value="Unassembled WGS sequence"/>
</dbReference>
<evidence type="ECO:0000313" key="11">
    <source>
        <dbReference type="Proteomes" id="UP001619887"/>
    </source>
</evidence>
<evidence type="ECO:0000256" key="3">
    <source>
        <dbReference type="ARBA" id="ARBA00022737"/>
    </source>
</evidence>
<dbReference type="PANTHER" id="PTHR23235">
    <property type="entry name" value="KRUEPPEL-LIKE TRANSCRIPTION FACTOR"/>
    <property type="match status" value="1"/>
</dbReference>
<dbReference type="Pfam" id="PF00096">
    <property type="entry name" value="zf-C2H2"/>
    <property type="match status" value="3"/>
</dbReference>
<feature type="region of interest" description="Disordered" evidence="8">
    <location>
        <begin position="399"/>
        <end position="439"/>
    </location>
</feature>
<feature type="region of interest" description="Disordered" evidence="8">
    <location>
        <begin position="73"/>
        <end position="102"/>
    </location>
</feature>
<keyword evidence="4 7" id="KW-0863">Zinc-finger</keyword>
<dbReference type="FunFam" id="3.30.160.60:FF:000926">
    <property type="entry name" value="Kruppel like factor 13"/>
    <property type="match status" value="1"/>
</dbReference>
<dbReference type="SUPFAM" id="SSF57667">
    <property type="entry name" value="beta-beta-alpha zinc fingers"/>
    <property type="match status" value="2"/>
</dbReference>
<dbReference type="SMART" id="SM00355">
    <property type="entry name" value="ZnF_C2H2"/>
    <property type="match status" value="3"/>
</dbReference>
<dbReference type="Gene3D" id="3.30.160.60">
    <property type="entry name" value="Classic Zinc Finger"/>
    <property type="match status" value="3"/>
</dbReference>
<protein>
    <recommendedName>
        <fullName evidence="9">C2H2-type domain-containing protein</fullName>
    </recommendedName>
</protein>
<dbReference type="GO" id="GO:0003677">
    <property type="term" value="F:DNA binding"/>
    <property type="evidence" value="ECO:0007669"/>
    <property type="project" value="UniProtKB-KW"/>
</dbReference>
<evidence type="ECO:0000256" key="6">
    <source>
        <dbReference type="ARBA" id="ARBA00023242"/>
    </source>
</evidence>
<proteinExistence type="predicted"/>
<feature type="domain" description="C2H2-type" evidence="9">
    <location>
        <begin position="353"/>
        <end position="382"/>
    </location>
</feature>
<reference evidence="10 11" key="1">
    <citation type="journal article" date="2022" name="G3 (Bethesda)">
        <title>Evaluating Illumina-, Nanopore-, and PacBio-based genome assembly strategies with the bald notothen, Trematomus borchgrevinki.</title>
        <authorList>
            <person name="Rayamajhi N."/>
            <person name="Cheng C.C."/>
            <person name="Catchen J.M."/>
        </authorList>
    </citation>
    <scope>NUCLEOTIDE SEQUENCE [LARGE SCALE GENOMIC DNA]</scope>
    <source>
        <strain evidence="10">AGRC-2024</strain>
    </source>
</reference>
<reference evidence="10 11" key="2">
    <citation type="journal article" date="2024" name="G3 (Bethesda)">
        <title>The genome of the cryopelagic Antarctic bald notothen, Trematomus borchgrevinki.</title>
        <authorList>
            <person name="Rayamajhi N."/>
            <person name="Rivera-Colon A.G."/>
            <person name="Minhas B.F."/>
            <person name="Cheng C.C."/>
            <person name="Catchen J.M."/>
        </authorList>
    </citation>
    <scope>NUCLEOTIDE SEQUENCE [LARGE SCALE GENOMIC DNA]</scope>
    <source>
        <strain evidence="10">AGRC-2024</strain>
    </source>
</reference>
<feature type="domain" description="C2H2-type" evidence="9">
    <location>
        <begin position="383"/>
        <end position="410"/>
    </location>
</feature>
<dbReference type="PRINTS" id="PR01217">
    <property type="entry name" value="PRICHEXTENSN"/>
</dbReference>
<accession>A0ABD2GDX3</accession>
<keyword evidence="5" id="KW-0862">Zinc</keyword>
<keyword evidence="2" id="KW-0479">Metal-binding</keyword>
<keyword evidence="6" id="KW-0539">Nucleus</keyword>
<dbReference type="FunFam" id="3.30.160.60:FF:000018">
    <property type="entry name" value="Krueppel-like factor 15"/>
    <property type="match status" value="1"/>
</dbReference>
<dbReference type="InterPro" id="IPR036236">
    <property type="entry name" value="Znf_C2H2_sf"/>
</dbReference>
<feature type="compositionally biased region" description="Pro residues" evidence="8">
    <location>
        <begin position="140"/>
        <end position="228"/>
    </location>
</feature>